<name>A0A498RH56_9FIRM</name>
<evidence type="ECO:0000256" key="1">
    <source>
        <dbReference type="SAM" id="Phobius"/>
    </source>
</evidence>
<keyword evidence="3" id="KW-1185">Reference proteome</keyword>
<dbReference type="Proteomes" id="UP000277811">
    <property type="component" value="Unassembled WGS sequence"/>
</dbReference>
<keyword evidence="1" id="KW-0812">Transmembrane</keyword>
<dbReference type="RefSeq" id="WP_122629337.1">
    <property type="nucleotide sequence ID" value="NZ_UPPP01000091.1"/>
</dbReference>
<sequence length="121" mass="14185">MKMNLLIFIWVAANVYFYLRIWEMYSHKWSKKKCLKAMAGNTIIVTLAFAPYFAGFGGGKLPLPYPFDSLFFFMFIFLILPLLVISYFRKNLLIQYRKVFLGYVIVWFVLLTIAPMILMGG</sequence>
<dbReference type="AlphaFoldDB" id="A0A498RH56"/>
<proteinExistence type="predicted"/>
<organism evidence="2 3">
    <name type="scientific">Lucifera butyrica</name>
    <dbReference type="NCBI Taxonomy" id="1351585"/>
    <lineage>
        <taxon>Bacteria</taxon>
        <taxon>Bacillati</taxon>
        <taxon>Bacillota</taxon>
        <taxon>Negativicutes</taxon>
        <taxon>Veillonellales</taxon>
        <taxon>Veillonellaceae</taxon>
        <taxon>Lucifera</taxon>
    </lineage>
</organism>
<feature type="transmembrane region" description="Helical" evidence="1">
    <location>
        <begin position="34"/>
        <end position="54"/>
    </location>
</feature>
<evidence type="ECO:0000313" key="3">
    <source>
        <dbReference type="Proteomes" id="UP000277811"/>
    </source>
</evidence>
<feature type="transmembrane region" description="Helical" evidence="1">
    <location>
        <begin position="69"/>
        <end position="88"/>
    </location>
</feature>
<evidence type="ECO:0000313" key="2">
    <source>
        <dbReference type="EMBL" id="VBB08468.1"/>
    </source>
</evidence>
<keyword evidence="1" id="KW-0472">Membrane</keyword>
<feature type="transmembrane region" description="Helical" evidence="1">
    <location>
        <begin position="100"/>
        <end position="118"/>
    </location>
</feature>
<gene>
    <name evidence="2" type="ORF">LUCI_3740</name>
</gene>
<keyword evidence="1" id="KW-1133">Transmembrane helix</keyword>
<protein>
    <submittedName>
        <fullName evidence="2">Uncharacterized protein</fullName>
    </submittedName>
</protein>
<accession>A0A498RH56</accession>
<dbReference type="EMBL" id="UPPP01000091">
    <property type="protein sequence ID" value="VBB08468.1"/>
    <property type="molecule type" value="Genomic_DNA"/>
</dbReference>
<feature type="transmembrane region" description="Helical" evidence="1">
    <location>
        <begin position="6"/>
        <end position="22"/>
    </location>
</feature>
<reference evidence="2 3" key="1">
    <citation type="submission" date="2018-06" db="EMBL/GenBank/DDBJ databases">
        <authorList>
            <person name="Strepis N."/>
        </authorList>
    </citation>
    <scope>NUCLEOTIDE SEQUENCE [LARGE SCALE GENOMIC DNA]</scope>
    <source>
        <strain evidence="2">LUCI</strain>
    </source>
</reference>